<accession>A0A0D7BJ94</accession>
<dbReference type="Proteomes" id="UP000054007">
    <property type="component" value="Unassembled WGS sequence"/>
</dbReference>
<sequence length="273" mass="30679">MASASELSVYSVEAVAERRLSAFLESIQNQHTAGPVAILRRPASASDRREGIATGMQQTRDIKATAQEFEERMRVAWNKLNNMPETPPERRVKLFACRDAVRRAIAQGTDVRCIAELEDGVIWYATVHFGQSLLEFVRAKRVRTLKRKQLFLKQEVHPGDDLNMVLVTLKQRSFSTTPVNHQGHIHIELTFIQAGTGKKQIEYLRRIGLKKQGCLLPGPWAKVLEETRGSSSLDHGSPGRPPVTILQRPGNVQHRDQGNAITGPQRNDGHDWI</sequence>
<dbReference type="AlphaFoldDB" id="A0A0D7BJ94"/>
<evidence type="ECO:0000256" key="1">
    <source>
        <dbReference type="SAM" id="MobiDB-lite"/>
    </source>
</evidence>
<gene>
    <name evidence="2" type="ORF">CYLTODRAFT_487915</name>
</gene>
<name>A0A0D7BJ94_9AGAR</name>
<proteinExistence type="predicted"/>
<feature type="region of interest" description="Disordered" evidence="1">
    <location>
        <begin position="228"/>
        <end position="273"/>
    </location>
</feature>
<protein>
    <submittedName>
        <fullName evidence="2">Uncharacterized protein</fullName>
    </submittedName>
</protein>
<organism evidence="2 3">
    <name type="scientific">Cylindrobasidium torrendii FP15055 ss-10</name>
    <dbReference type="NCBI Taxonomy" id="1314674"/>
    <lineage>
        <taxon>Eukaryota</taxon>
        <taxon>Fungi</taxon>
        <taxon>Dikarya</taxon>
        <taxon>Basidiomycota</taxon>
        <taxon>Agaricomycotina</taxon>
        <taxon>Agaricomycetes</taxon>
        <taxon>Agaricomycetidae</taxon>
        <taxon>Agaricales</taxon>
        <taxon>Marasmiineae</taxon>
        <taxon>Physalacriaceae</taxon>
        <taxon>Cylindrobasidium</taxon>
    </lineage>
</organism>
<reference evidence="2 3" key="1">
    <citation type="journal article" date="2015" name="Fungal Genet. Biol.">
        <title>Evolution of novel wood decay mechanisms in Agaricales revealed by the genome sequences of Fistulina hepatica and Cylindrobasidium torrendii.</title>
        <authorList>
            <person name="Floudas D."/>
            <person name="Held B.W."/>
            <person name="Riley R."/>
            <person name="Nagy L.G."/>
            <person name="Koehler G."/>
            <person name="Ransdell A.S."/>
            <person name="Younus H."/>
            <person name="Chow J."/>
            <person name="Chiniquy J."/>
            <person name="Lipzen A."/>
            <person name="Tritt A."/>
            <person name="Sun H."/>
            <person name="Haridas S."/>
            <person name="LaButti K."/>
            <person name="Ohm R.A."/>
            <person name="Kues U."/>
            <person name="Blanchette R.A."/>
            <person name="Grigoriev I.V."/>
            <person name="Minto R.E."/>
            <person name="Hibbett D.S."/>
        </authorList>
    </citation>
    <scope>NUCLEOTIDE SEQUENCE [LARGE SCALE GENOMIC DNA]</scope>
    <source>
        <strain evidence="2 3">FP15055 ss-10</strain>
    </source>
</reference>
<evidence type="ECO:0000313" key="3">
    <source>
        <dbReference type="Proteomes" id="UP000054007"/>
    </source>
</evidence>
<keyword evidence="3" id="KW-1185">Reference proteome</keyword>
<evidence type="ECO:0000313" key="2">
    <source>
        <dbReference type="EMBL" id="KIY70633.1"/>
    </source>
</evidence>
<dbReference type="EMBL" id="KN880465">
    <property type="protein sequence ID" value="KIY70633.1"/>
    <property type="molecule type" value="Genomic_DNA"/>
</dbReference>